<evidence type="ECO:0000313" key="1">
    <source>
        <dbReference type="EMBL" id="THG22936.1"/>
    </source>
</evidence>
<dbReference type="AlphaFoldDB" id="A0A4S4F231"/>
<protein>
    <submittedName>
        <fullName evidence="1">Uncharacterized protein</fullName>
    </submittedName>
</protein>
<gene>
    <name evidence="1" type="ORF">TEA_019553</name>
</gene>
<dbReference type="Proteomes" id="UP000306102">
    <property type="component" value="Unassembled WGS sequence"/>
</dbReference>
<reference evidence="1 2" key="1">
    <citation type="journal article" date="2018" name="Proc. Natl. Acad. Sci. U.S.A.">
        <title>Draft genome sequence of Camellia sinensis var. sinensis provides insights into the evolution of the tea genome and tea quality.</title>
        <authorList>
            <person name="Wei C."/>
            <person name="Yang H."/>
            <person name="Wang S."/>
            <person name="Zhao J."/>
            <person name="Liu C."/>
            <person name="Gao L."/>
            <person name="Xia E."/>
            <person name="Lu Y."/>
            <person name="Tai Y."/>
            <person name="She G."/>
            <person name="Sun J."/>
            <person name="Cao H."/>
            <person name="Tong W."/>
            <person name="Gao Q."/>
            <person name="Li Y."/>
            <person name="Deng W."/>
            <person name="Jiang X."/>
            <person name="Wang W."/>
            <person name="Chen Q."/>
            <person name="Zhang S."/>
            <person name="Li H."/>
            <person name="Wu J."/>
            <person name="Wang P."/>
            <person name="Li P."/>
            <person name="Shi C."/>
            <person name="Zheng F."/>
            <person name="Jian J."/>
            <person name="Huang B."/>
            <person name="Shan D."/>
            <person name="Shi M."/>
            <person name="Fang C."/>
            <person name="Yue Y."/>
            <person name="Li F."/>
            <person name="Li D."/>
            <person name="Wei S."/>
            <person name="Han B."/>
            <person name="Jiang C."/>
            <person name="Yin Y."/>
            <person name="Xia T."/>
            <person name="Zhang Z."/>
            <person name="Bennetzen J.L."/>
            <person name="Zhao S."/>
            <person name="Wan X."/>
        </authorList>
    </citation>
    <scope>NUCLEOTIDE SEQUENCE [LARGE SCALE GENOMIC DNA]</scope>
    <source>
        <strain evidence="2">cv. Shuchazao</strain>
        <tissue evidence="1">Leaf</tissue>
    </source>
</reference>
<proteinExistence type="predicted"/>
<evidence type="ECO:0000313" key="2">
    <source>
        <dbReference type="Proteomes" id="UP000306102"/>
    </source>
</evidence>
<dbReference type="Gene3D" id="3.80.10.10">
    <property type="entry name" value="Ribonuclease Inhibitor"/>
    <property type="match status" value="1"/>
</dbReference>
<dbReference type="SUPFAM" id="SSF52058">
    <property type="entry name" value="L domain-like"/>
    <property type="match status" value="1"/>
</dbReference>
<accession>A0A4S4F231</accession>
<organism evidence="1 2">
    <name type="scientific">Camellia sinensis var. sinensis</name>
    <name type="common">China tea</name>
    <dbReference type="NCBI Taxonomy" id="542762"/>
    <lineage>
        <taxon>Eukaryota</taxon>
        <taxon>Viridiplantae</taxon>
        <taxon>Streptophyta</taxon>
        <taxon>Embryophyta</taxon>
        <taxon>Tracheophyta</taxon>
        <taxon>Spermatophyta</taxon>
        <taxon>Magnoliopsida</taxon>
        <taxon>eudicotyledons</taxon>
        <taxon>Gunneridae</taxon>
        <taxon>Pentapetalae</taxon>
        <taxon>asterids</taxon>
        <taxon>Ericales</taxon>
        <taxon>Theaceae</taxon>
        <taxon>Camellia</taxon>
    </lineage>
</organism>
<dbReference type="InterPro" id="IPR032675">
    <property type="entry name" value="LRR_dom_sf"/>
</dbReference>
<dbReference type="EMBL" id="SDRB02000608">
    <property type="protein sequence ID" value="THG22936.1"/>
    <property type="molecule type" value="Genomic_DNA"/>
</dbReference>
<sequence length="164" mass="18668">MKSVFTPGLQPPHLERIMIRDCNKIEKIFDSVRTTLSELERLWLSCSLSELESFCKGMETSFFINNYDVPVILTKLKKLQLDSLSKLESICEGIMVCDSIEEIYVRHYPSLKRLPLFLPNDNGQPLAPISVDSEIIDVVAIRQPWRISNGDCGGTCKVSKDVCW</sequence>
<keyword evidence="2" id="KW-1185">Reference proteome</keyword>
<comment type="caution">
    <text evidence="1">The sequence shown here is derived from an EMBL/GenBank/DDBJ whole genome shotgun (WGS) entry which is preliminary data.</text>
</comment>
<name>A0A4S4F231_CAMSN</name>